<dbReference type="SUPFAM" id="SSF54427">
    <property type="entry name" value="NTF2-like"/>
    <property type="match status" value="1"/>
</dbReference>
<keyword evidence="3" id="KW-1185">Reference proteome</keyword>
<proteinExistence type="predicted"/>
<name>A0ABW0B872_9ACTN</name>
<dbReference type="Pfam" id="PF12680">
    <property type="entry name" value="SnoaL_2"/>
    <property type="match status" value="1"/>
</dbReference>
<dbReference type="Gene3D" id="3.10.450.50">
    <property type="match status" value="1"/>
</dbReference>
<gene>
    <name evidence="2" type="ORF">ACFPRK_22425</name>
</gene>
<feature type="domain" description="SnoaL-like" evidence="1">
    <location>
        <begin position="21"/>
        <end position="116"/>
    </location>
</feature>
<accession>A0ABW0B872</accession>
<evidence type="ECO:0000313" key="2">
    <source>
        <dbReference type="EMBL" id="MFC5173321.1"/>
    </source>
</evidence>
<evidence type="ECO:0000259" key="1">
    <source>
        <dbReference type="Pfam" id="PF12680"/>
    </source>
</evidence>
<sequence length="139" mass="15891">MTEMAGKAGRVWRTAEVRGAVEAYWAAADARDWDAFSATLADDVVYDLPQSRERIHGKDRYVRFNREYPGDWHVRTERIVADGEGRQAAVRTLVTVGLEEMHAIHFFTLDEDGRIAGVTDFWPEPCEPPAGREHLVERY</sequence>
<organism evidence="2 3">
    <name type="scientific">Streptomyces mutomycini</name>
    <dbReference type="NCBI Taxonomy" id="284036"/>
    <lineage>
        <taxon>Bacteria</taxon>
        <taxon>Bacillati</taxon>
        <taxon>Actinomycetota</taxon>
        <taxon>Actinomycetes</taxon>
        <taxon>Kitasatosporales</taxon>
        <taxon>Streptomycetaceae</taxon>
        <taxon>Streptomyces</taxon>
    </lineage>
</organism>
<protein>
    <submittedName>
        <fullName evidence="2">Nuclear transport factor 2 family protein</fullName>
    </submittedName>
</protein>
<dbReference type="Proteomes" id="UP001596208">
    <property type="component" value="Unassembled WGS sequence"/>
</dbReference>
<dbReference type="InterPro" id="IPR032710">
    <property type="entry name" value="NTF2-like_dom_sf"/>
</dbReference>
<dbReference type="RefSeq" id="WP_234316660.1">
    <property type="nucleotide sequence ID" value="NZ_JBFADZ010000001.1"/>
</dbReference>
<evidence type="ECO:0000313" key="3">
    <source>
        <dbReference type="Proteomes" id="UP001596208"/>
    </source>
</evidence>
<reference evidence="3" key="1">
    <citation type="journal article" date="2019" name="Int. J. Syst. Evol. Microbiol.">
        <title>The Global Catalogue of Microorganisms (GCM) 10K type strain sequencing project: providing services to taxonomists for standard genome sequencing and annotation.</title>
        <authorList>
            <consortium name="The Broad Institute Genomics Platform"/>
            <consortium name="The Broad Institute Genome Sequencing Center for Infectious Disease"/>
            <person name="Wu L."/>
            <person name="Ma J."/>
        </authorList>
    </citation>
    <scope>NUCLEOTIDE SEQUENCE [LARGE SCALE GENOMIC DNA]</scope>
    <source>
        <strain evidence="3">CGMCC 4.1721</strain>
    </source>
</reference>
<dbReference type="EMBL" id="JBHSKI010000010">
    <property type="protein sequence ID" value="MFC5173321.1"/>
    <property type="molecule type" value="Genomic_DNA"/>
</dbReference>
<dbReference type="InterPro" id="IPR037401">
    <property type="entry name" value="SnoaL-like"/>
</dbReference>
<comment type="caution">
    <text evidence="2">The sequence shown here is derived from an EMBL/GenBank/DDBJ whole genome shotgun (WGS) entry which is preliminary data.</text>
</comment>